<dbReference type="RefSeq" id="XP_001597198.1">
    <property type="nucleotide sequence ID" value="XM_001597148.1"/>
</dbReference>
<reference evidence="2" key="1">
    <citation type="journal article" date="2017" name="Genome Biol. Evol.">
        <title>The complete genome sequence of the phytopathogenic fungus Sclerotinia sclerotiorum reveals insights into the genome architecture of broad host range pathogens.</title>
        <authorList>
            <person name="Derbyshire M."/>
            <person name="Denton-Giles M."/>
            <person name="Hegedus D."/>
            <person name="Seifbarghy S."/>
            <person name="Rollins J."/>
            <person name="van Kan J."/>
            <person name="Seidl M.F."/>
            <person name="Faino L."/>
            <person name="Mbengue M."/>
            <person name="Navaud O."/>
            <person name="Raffaele S."/>
            <person name="Hammond-Kosack K."/>
            <person name="Heard S."/>
            <person name="Oliver R."/>
        </authorList>
    </citation>
    <scope>NUCLEOTIDE SEQUENCE [LARGE SCALE GENOMIC DNA]</scope>
    <source>
        <strain evidence="2">ATCC 18683 / 1980 / Ss-1</strain>
    </source>
</reference>
<gene>
    <name evidence="1" type="ORF">sscle_01g009190</name>
</gene>
<dbReference type="KEGG" id="ssl:SS1G_01392"/>
<sequence length="79" mass="9621">MTKFKYRSDISEPQRRALCREANVFFLIDEDEGKKFKSKVFMLLNISFDIIDSMLKQIQLEGEESYVYYLRDILQDRWK</sequence>
<evidence type="ECO:0000313" key="1">
    <source>
        <dbReference type="EMBL" id="APA06149.1"/>
    </source>
</evidence>
<proteinExistence type="predicted"/>
<evidence type="ECO:0000313" key="2">
    <source>
        <dbReference type="Proteomes" id="UP000177798"/>
    </source>
</evidence>
<dbReference type="EMBL" id="CP017814">
    <property type="protein sequence ID" value="APA06149.1"/>
    <property type="molecule type" value="Genomic_DNA"/>
</dbReference>
<dbReference type="Proteomes" id="UP000177798">
    <property type="component" value="Chromosome 1"/>
</dbReference>
<dbReference type="VEuPathDB" id="FungiDB:sscle_01g009190"/>
<name>A0A1D9PU52_SCLS1</name>
<protein>
    <submittedName>
        <fullName evidence="1">Uncharacterized protein</fullName>
    </submittedName>
</protein>
<dbReference type="AlphaFoldDB" id="A0A1D9PU52"/>
<organism evidence="1 2">
    <name type="scientific">Sclerotinia sclerotiorum (strain ATCC 18683 / 1980 / Ss-1)</name>
    <name type="common">White mold</name>
    <name type="synonym">Whetzelinia sclerotiorum</name>
    <dbReference type="NCBI Taxonomy" id="665079"/>
    <lineage>
        <taxon>Eukaryota</taxon>
        <taxon>Fungi</taxon>
        <taxon>Dikarya</taxon>
        <taxon>Ascomycota</taxon>
        <taxon>Pezizomycotina</taxon>
        <taxon>Leotiomycetes</taxon>
        <taxon>Helotiales</taxon>
        <taxon>Sclerotiniaceae</taxon>
        <taxon>Sclerotinia</taxon>
    </lineage>
</organism>
<accession>A0A1D9PU52</accession>